<evidence type="ECO:0000256" key="4">
    <source>
        <dbReference type="ARBA" id="ARBA00022827"/>
    </source>
</evidence>
<dbReference type="InterPro" id="IPR025878">
    <property type="entry name" value="Acyl-CoA_dh-like_C_dom"/>
</dbReference>
<dbReference type="Gene3D" id="2.40.110.10">
    <property type="entry name" value="Butyryl-CoA Dehydrogenase, subunit A, domain 2"/>
    <property type="match status" value="1"/>
</dbReference>
<feature type="domain" description="Acetyl-CoA dehydrogenase-like C-terminal" evidence="10">
    <location>
        <begin position="467"/>
        <end position="598"/>
    </location>
</feature>
<comment type="cofactor">
    <cofactor evidence="1 6">
        <name>FAD</name>
        <dbReference type="ChEBI" id="CHEBI:57692"/>
    </cofactor>
</comment>
<organism evidence="11 12">
    <name type="scientific">Litoribacillus peritrichatus</name>
    <dbReference type="NCBI Taxonomy" id="718191"/>
    <lineage>
        <taxon>Bacteria</taxon>
        <taxon>Pseudomonadati</taxon>
        <taxon>Pseudomonadota</taxon>
        <taxon>Gammaproteobacteria</taxon>
        <taxon>Oceanospirillales</taxon>
        <taxon>Oceanospirillaceae</taxon>
        <taxon>Litoribacillus</taxon>
    </lineage>
</organism>
<dbReference type="Proteomes" id="UP001501565">
    <property type="component" value="Unassembled WGS sequence"/>
</dbReference>
<dbReference type="InterPro" id="IPR009075">
    <property type="entry name" value="AcylCo_DH/oxidase_C"/>
</dbReference>
<evidence type="ECO:0000313" key="12">
    <source>
        <dbReference type="Proteomes" id="UP001501565"/>
    </source>
</evidence>
<evidence type="ECO:0000256" key="3">
    <source>
        <dbReference type="ARBA" id="ARBA00022630"/>
    </source>
</evidence>
<keyword evidence="3 6" id="KW-0285">Flavoprotein</keyword>
<evidence type="ECO:0000256" key="2">
    <source>
        <dbReference type="ARBA" id="ARBA00009347"/>
    </source>
</evidence>
<keyword evidence="12" id="KW-1185">Reference proteome</keyword>
<evidence type="ECO:0000256" key="6">
    <source>
        <dbReference type="RuleBase" id="RU362125"/>
    </source>
</evidence>
<gene>
    <name evidence="11" type="ORF">GCM10022277_44720</name>
</gene>
<sequence>MPEFKAPLRDMKFVFEELFGAYQHYQQFEKGAEATPEMVNAILDECAKFCEQELAPLYQSGDEEGCHFKNGEVTTPKGFKEAYQTFVENGWQGMSHDPEYGGLGLPISIGVLKSELISTANWAWGMYPGLSMGAMNTVYLHGDEQQKQTYLTKMTEGTWSGTMCLTEPQCGTDLGQVKTKAEPNPDGSYKLTGTKIFISAGEHDLTENIVHIVLARLPDAPKGTRGISLFIVPKFLSDDAGNLTERNGIECTGIEKKMGIKASSTCVMSMEDAKGFLIGPPNKGLHCMFTFMNTARIGTAMQGSCAAERSFQGALAYAKDRCSMRSLSGKKAPEKDADPIIVHPDVRRMLLTQKAFAEGGRAMLHYAAFIADHLIDGATEEIRERADDDLGFLTPILKAFLTETGYEAANLGVQVFGGHGYIQEWGMEQIVRDTRISMLYEGTTGIQALDLLGRKILMDRGGAYRRFTKEVKNYCSGKSEFVSGKHRSEIRPLIKKLKQLNSEWSRLTLKVVYRSIKNWDEVGASSVDYLMYSGYVVMAYVWAMMAEKAAEQLANGSTEVDFYRGKIETAKFYFDKILPRTCGHRESILSGSGSVMGISEAAFSVAS</sequence>
<dbReference type="RefSeq" id="WP_344800895.1">
    <property type="nucleotide sequence ID" value="NZ_BAABBN010000017.1"/>
</dbReference>
<dbReference type="Gene3D" id="1.10.540.10">
    <property type="entry name" value="Acyl-CoA dehydrogenase/oxidase, N-terminal domain"/>
    <property type="match status" value="1"/>
</dbReference>
<dbReference type="Pfam" id="PF00441">
    <property type="entry name" value="Acyl-CoA_dh_1"/>
    <property type="match status" value="1"/>
</dbReference>
<dbReference type="Pfam" id="PF02771">
    <property type="entry name" value="Acyl-CoA_dh_N"/>
    <property type="match status" value="1"/>
</dbReference>
<evidence type="ECO:0000259" key="10">
    <source>
        <dbReference type="Pfam" id="PF12806"/>
    </source>
</evidence>
<dbReference type="Pfam" id="PF02770">
    <property type="entry name" value="Acyl-CoA_dh_M"/>
    <property type="match status" value="1"/>
</dbReference>
<evidence type="ECO:0000256" key="5">
    <source>
        <dbReference type="ARBA" id="ARBA00023002"/>
    </source>
</evidence>
<dbReference type="Gene3D" id="1.20.140.10">
    <property type="entry name" value="Butyryl-CoA Dehydrogenase, subunit A, domain 3"/>
    <property type="match status" value="1"/>
</dbReference>
<reference evidence="12" key="1">
    <citation type="journal article" date="2019" name="Int. J. Syst. Evol. Microbiol.">
        <title>The Global Catalogue of Microorganisms (GCM) 10K type strain sequencing project: providing services to taxonomists for standard genome sequencing and annotation.</title>
        <authorList>
            <consortium name="The Broad Institute Genomics Platform"/>
            <consortium name="The Broad Institute Genome Sequencing Center for Infectious Disease"/>
            <person name="Wu L."/>
            <person name="Ma J."/>
        </authorList>
    </citation>
    <scope>NUCLEOTIDE SEQUENCE [LARGE SCALE GENOMIC DNA]</scope>
    <source>
        <strain evidence="12">JCM 17551</strain>
    </source>
</reference>
<proteinExistence type="inferred from homology"/>
<evidence type="ECO:0000259" key="9">
    <source>
        <dbReference type="Pfam" id="PF02771"/>
    </source>
</evidence>
<feature type="domain" description="Acyl-CoA dehydrogenase/oxidase C-terminal" evidence="7">
    <location>
        <begin position="282"/>
        <end position="450"/>
    </location>
</feature>
<dbReference type="InterPro" id="IPR009100">
    <property type="entry name" value="AcylCoA_DH/oxidase_NM_dom_sf"/>
</dbReference>
<comment type="similarity">
    <text evidence="2 6">Belongs to the acyl-CoA dehydrogenase family.</text>
</comment>
<feature type="domain" description="Acyl-CoA dehydrogenase/oxidase N-terminal" evidence="9">
    <location>
        <begin position="40"/>
        <end position="157"/>
    </location>
</feature>
<accession>A0ABP7NDY2</accession>
<dbReference type="Pfam" id="PF12806">
    <property type="entry name" value="Acyl-CoA_dh_C"/>
    <property type="match status" value="1"/>
</dbReference>
<dbReference type="PANTHER" id="PTHR42803:SF1">
    <property type="entry name" value="BROAD-SPECIFICITY LINEAR ACYL-COA DEHYDROGENASE FADE5"/>
    <property type="match status" value="1"/>
</dbReference>
<keyword evidence="5 6" id="KW-0560">Oxidoreductase</keyword>
<feature type="domain" description="Acyl-CoA oxidase/dehydrogenase middle" evidence="8">
    <location>
        <begin position="163"/>
        <end position="272"/>
    </location>
</feature>
<dbReference type="SUPFAM" id="SSF56645">
    <property type="entry name" value="Acyl-CoA dehydrogenase NM domain-like"/>
    <property type="match status" value="1"/>
</dbReference>
<dbReference type="InterPro" id="IPR037069">
    <property type="entry name" value="AcylCoA_DH/ox_N_sf"/>
</dbReference>
<evidence type="ECO:0000259" key="7">
    <source>
        <dbReference type="Pfam" id="PF00441"/>
    </source>
</evidence>
<protein>
    <submittedName>
        <fullName evidence="11">Phenylacyl-CoA dehydrogenase</fullName>
    </submittedName>
</protein>
<dbReference type="EMBL" id="BAABBN010000017">
    <property type="protein sequence ID" value="GAA3944021.1"/>
    <property type="molecule type" value="Genomic_DNA"/>
</dbReference>
<comment type="caution">
    <text evidence="11">The sequence shown here is derived from an EMBL/GenBank/DDBJ whole genome shotgun (WGS) entry which is preliminary data.</text>
</comment>
<evidence type="ECO:0000313" key="11">
    <source>
        <dbReference type="EMBL" id="GAA3944021.1"/>
    </source>
</evidence>
<evidence type="ECO:0000259" key="8">
    <source>
        <dbReference type="Pfam" id="PF02770"/>
    </source>
</evidence>
<dbReference type="PANTHER" id="PTHR42803">
    <property type="entry name" value="ACYL-COA DEHYDROGENASE"/>
    <property type="match status" value="1"/>
</dbReference>
<name>A0ABP7NDY2_9GAMM</name>
<dbReference type="InterPro" id="IPR036250">
    <property type="entry name" value="AcylCo_DH-like_C"/>
</dbReference>
<dbReference type="InterPro" id="IPR052166">
    <property type="entry name" value="Diverse_Acyl-CoA_DH"/>
</dbReference>
<dbReference type="InterPro" id="IPR006091">
    <property type="entry name" value="Acyl-CoA_Oxase/DH_mid-dom"/>
</dbReference>
<dbReference type="SUPFAM" id="SSF47203">
    <property type="entry name" value="Acyl-CoA dehydrogenase C-terminal domain-like"/>
    <property type="match status" value="1"/>
</dbReference>
<keyword evidence="4 6" id="KW-0274">FAD</keyword>
<dbReference type="InterPro" id="IPR046373">
    <property type="entry name" value="Acyl-CoA_Oxase/DH_mid-dom_sf"/>
</dbReference>
<evidence type="ECO:0000256" key="1">
    <source>
        <dbReference type="ARBA" id="ARBA00001974"/>
    </source>
</evidence>
<dbReference type="InterPro" id="IPR013786">
    <property type="entry name" value="AcylCoA_DH/ox_N"/>
</dbReference>